<sequence length="36" mass="3936">MNPTIHNGDRMVVNTAISDGILKGDIVVFEMQGKSF</sequence>
<comment type="caution">
    <text evidence="1">The sequence shown here is derived from an EMBL/GenBank/DDBJ whole genome shotgun (WGS) entry which is preliminary data.</text>
</comment>
<evidence type="ECO:0000313" key="2">
    <source>
        <dbReference type="Proteomes" id="UP001596113"/>
    </source>
</evidence>
<dbReference type="CDD" id="cd06462">
    <property type="entry name" value="Peptidase_S24_S26"/>
    <property type="match status" value="1"/>
</dbReference>
<reference evidence="2" key="1">
    <citation type="journal article" date="2019" name="Int. J. Syst. Evol. Microbiol.">
        <title>The Global Catalogue of Microorganisms (GCM) 10K type strain sequencing project: providing services to taxonomists for standard genome sequencing and annotation.</title>
        <authorList>
            <consortium name="The Broad Institute Genomics Platform"/>
            <consortium name="The Broad Institute Genome Sequencing Center for Infectious Disease"/>
            <person name="Wu L."/>
            <person name="Ma J."/>
        </authorList>
    </citation>
    <scope>NUCLEOTIDE SEQUENCE [LARGE SCALE GENOMIC DNA]</scope>
    <source>
        <strain evidence="2">CGMCC 1.18575</strain>
    </source>
</reference>
<gene>
    <name evidence="1" type="ORF">ACFPOF_24355</name>
</gene>
<dbReference type="Proteomes" id="UP001596113">
    <property type="component" value="Unassembled WGS sequence"/>
</dbReference>
<evidence type="ECO:0000313" key="1">
    <source>
        <dbReference type="EMBL" id="MFC5405885.1"/>
    </source>
</evidence>
<protein>
    <submittedName>
        <fullName evidence="1">S24/S26 family peptidase</fullName>
    </submittedName>
</protein>
<dbReference type="InterPro" id="IPR036286">
    <property type="entry name" value="LexA/Signal_pep-like_sf"/>
</dbReference>
<proteinExistence type="predicted"/>
<dbReference type="SUPFAM" id="SSF51306">
    <property type="entry name" value="LexA/Signal peptidase"/>
    <property type="match status" value="1"/>
</dbReference>
<accession>A0ABW0HZZ7</accession>
<dbReference type="RefSeq" id="WP_378137575.1">
    <property type="nucleotide sequence ID" value="NZ_JBHSMI010000052.1"/>
</dbReference>
<dbReference type="EMBL" id="JBHSMI010000052">
    <property type="protein sequence ID" value="MFC5405885.1"/>
    <property type="molecule type" value="Genomic_DNA"/>
</dbReference>
<keyword evidence="2" id="KW-1185">Reference proteome</keyword>
<organism evidence="1 2">
    <name type="scientific">Cohnella soli</name>
    <dbReference type="NCBI Taxonomy" id="425005"/>
    <lineage>
        <taxon>Bacteria</taxon>
        <taxon>Bacillati</taxon>
        <taxon>Bacillota</taxon>
        <taxon>Bacilli</taxon>
        <taxon>Bacillales</taxon>
        <taxon>Paenibacillaceae</taxon>
        <taxon>Cohnella</taxon>
    </lineage>
</organism>
<name>A0ABW0HZZ7_9BACL</name>
<dbReference type="Gene3D" id="2.10.109.10">
    <property type="entry name" value="Umud Fragment, subunit A"/>
    <property type="match status" value="1"/>
</dbReference>